<sequence length="20" mass="2560">MSQKKKKKIYMIKVFKLRMM</sequence>
<reference evidence="1 2" key="1">
    <citation type="submission" date="2013-02" db="EMBL/GenBank/DDBJ databases">
        <title>The Genome Sequence of Plasmodium falciparum NF54.</title>
        <authorList>
            <consortium name="The Broad Institute Genome Sequencing Platform"/>
            <consortium name="The Broad Institute Genome Sequencing Center for Infectious Disease"/>
            <person name="Neafsey D."/>
            <person name="Cheeseman I."/>
            <person name="Volkman S."/>
            <person name="Adams J."/>
            <person name="Walker B."/>
            <person name="Young S.K."/>
            <person name="Zeng Q."/>
            <person name="Gargeya S."/>
            <person name="Fitzgerald M."/>
            <person name="Haas B."/>
            <person name="Abouelleil A."/>
            <person name="Alvarado L."/>
            <person name="Arachchi H.M."/>
            <person name="Berlin A.M."/>
            <person name="Chapman S.B."/>
            <person name="Dewar J."/>
            <person name="Goldberg J."/>
            <person name="Griggs A."/>
            <person name="Gujja S."/>
            <person name="Hansen M."/>
            <person name="Howarth C."/>
            <person name="Imamovic A."/>
            <person name="Larimer J."/>
            <person name="McCowan C."/>
            <person name="Murphy C."/>
            <person name="Neiman D."/>
            <person name="Pearson M."/>
            <person name="Priest M."/>
            <person name="Roberts A."/>
            <person name="Saif S."/>
            <person name="Shea T."/>
            <person name="Sisk P."/>
            <person name="Sykes S."/>
            <person name="Wortman J."/>
            <person name="Nusbaum C."/>
            <person name="Birren B."/>
        </authorList>
    </citation>
    <scope>NUCLEOTIDE SEQUENCE [LARGE SCALE GENOMIC DNA]</scope>
    <source>
        <strain evidence="1 2">NF54</strain>
    </source>
</reference>
<name>W7JKX4_PLAFO</name>
<accession>W7JKX4</accession>
<dbReference type="Proteomes" id="UP000030673">
    <property type="component" value="Unassembled WGS sequence"/>
</dbReference>
<dbReference type="AlphaFoldDB" id="W7JKX4"/>
<gene>
    <name evidence="1" type="ORF">PFNF54_05706</name>
</gene>
<protein>
    <submittedName>
        <fullName evidence="1">Uncharacterized protein</fullName>
    </submittedName>
</protein>
<keyword evidence="2" id="KW-1185">Reference proteome</keyword>
<dbReference type="EMBL" id="KE123886">
    <property type="protein sequence ID" value="EWC85513.1"/>
    <property type="molecule type" value="Genomic_DNA"/>
</dbReference>
<evidence type="ECO:0000313" key="2">
    <source>
        <dbReference type="Proteomes" id="UP000030673"/>
    </source>
</evidence>
<proteinExistence type="predicted"/>
<evidence type="ECO:0000313" key="1">
    <source>
        <dbReference type="EMBL" id="EWC85513.1"/>
    </source>
</evidence>
<organism evidence="1 2">
    <name type="scientific">Plasmodium falciparum (isolate NF54)</name>
    <dbReference type="NCBI Taxonomy" id="5843"/>
    <lineage>
        <taxon>Eukaryota</taxon>
        <taxon>Sar</taxon>
        <taxon>Alveolata</taxon>
        <taxon>Apicomplexa</taxon>
        <taxon>Aconoidasida</taxon>
        <taxon>Haemosporida</taxon>
        <taxon>Plasmodiidae</taxon>
        <taxon>Plasmodium</taxon>
        <taxon>Plasmodium (Laverania)</taxon>
    </lineage>
</organism>